<feature type="signal peptide" evidence="2">
    <location>
        <begin position="1"/>
        <end position="22"/>
    </location>
</feature>
<name>A0A1I7NF87_9HYPH</name>
<keyword evidence="1" id="KW-0472">Membrane</keyword>
<evidence type="ECO:0000313" key="3">
    <source>
        <dbReference type="EMBL" id="SFV33309.1"/>
    </source>
</evidence>
<evidence type="ECO:0000256" key="2">
    <source>
        <dbReference type="SAM" id="SignalP"/>
    </source>
</evidence>
<gene>
    <name evidence="3" type="ORF">SAMN04488557_1917</name>
</gene>
<dbReference type="AlphaFoldDB" id="A0A1I7NF87"/>
<feature type="transmembrane region" description="Helical" evidence="1">
    <location>
        <begin position="56"/>
        <end position="79"/>
    </location>
</feature>
<dbReference type="RefSeq" id="WP_092867392.1">
    <property type="nucleotide sequence ID" value="NZ_FPCH01000002.1"/>
</dbReference>
<evidence type="ECO:0008006" key="5">
    <source>
        <dbReference type="Google" id="ProtNLM"/>
    </source>
</evidence>
<keyword evidence="2" id="KW-0732">Signal</keyword>
<reference evidence="4" key="1">
    <citation type="submission" date="2016-10" db="EMBL/GenBank/DDBJ databases">
        <authorList>
            <person name="Varghese N."/>
            <person name="Submissions S."/>
        </authorList>
    </citation>
    <scope>NUCLEOTIDE SEQUENCE [LARGE SCALE GENOMIC DNA]</scope>
    <source>
        <strain evidence="4">DSM 1565</strain>
    </source>
</reference>
<keyword evidence="1" id="KW-1133">Transmembrane helix</keyword>
<evidence type="ECO:0000256" key="1">
    <source>
        <dbReference type="SAM" id="Phobius"/>
    </source>
</evidence>
<keyword evidence="1" id="KW-0812">Transmembrane</keyword>
<protein>
    <recommendedName>
        <fullName evidence="5">Lectin-like protein BA14k</fullName>
    </recommendedName>
</protein>
<dbReference type="Proteomes" id="UP000199423">
    <property type="component" value="Unassembled WGS sequence"/>
</dbReference>
<proteinExistence type="predicted"/>
<evidence type="ECO:0000313" key="4">
    <source>
        <dbReference type="Proteomes" id="UP000199423"/>
    </source>
</evidence>
<organism evidence="3 4">
    <name type="scientific">Hyphomicrobium facile</name>
    <dbReference type="NCBI Taxonomy" id="51670"/>
    <lineage>
        <taxon>Bacteria</taxon>
        <taxon>Pseudomonadati</taxon>
        <taxon>Pseudomonadota</taxon>
        <taxon>Alphaproteobacteria</taxon>
        <taxon>Hyphomicrobiales</taxon>
        <taxon>Hyphomicrobiaceae</taxon>
        <taxon>Hyphomicrobium</taxon>
    </lineage>
</organism>
<sequence length="119" mass="12433">MTKLKKLIASSLVAVSMTATFAATEQAAAAPFSAGVPALAQHNGVTNVGWRGGGGGWGWGPGAFIGGIVGGALIASAVAEQRADRADMNRCARDFPDFSYRTGTYIDRRGIERVCPYLR</sequence>
<dbReference type="EMBL" id="FPCH01000002">
    <property type="protein sequence ID" value="SFV33309.1"/>
    <property type="molecule type" value="Genomic_DNA"/>
</dbReference>
<dbReference type="OrthoDB" id="7933946at2"/>
<feature type="chain" id="PRO_5011654009" description="Lectin-like protein BA14k" evidence="2">
    <location>
        <begin position="23"/>
        <end position="119"/>
    </location>
</feature>
<accession>A0A1I7NF87</accession>
<keyword evidence="4" id="KW-1185">Reference proteome</keyword>